<sequence length="345" mass="37907">MDKKPNCVVLKSNSVSHDKAHSLPKTSGGSTEGNDYQETECTEEDVLGVKSTNFGSDLAEVKNEKPLPQKSSDDKNLSVPASESGGARNTHGQHTVPQPFDLATEKRATVNSSTDVNDLNSPTATKTSQPNSPSPARKSLQPDNKKLLDEEDNWSVASSTAASVRTVKSVTIGTAPSFRSAERAEKRREYYTKLEEKHRALEVERSQAEARSKVEQQAAIKQLRKSMMFRANPVPSFYYAPPPPKVEPKKLPLTRPVSPKLNRRKSCGDAIQSSKDEVGKHCARHRHSIGNHKEDTTSPIMAKTKVKTTNGTRKTKDRSKQEHIATKAVPGKITEQMNADISVES</sequence>
<reference evidence="8 9" key="1">
    <citation type="journal article" date="2014" name="PLoS ONE">
        <title>Global Analysis of Gene Expression Profiles in Physic Nut (Jatropha curcas L.) Seedlings Exposed to Salt Stress.</title>
        <authorList>
            <person name="Zhang L."/>
            <person name="Zhang C."/>
            <person name="Wu P."/>
            <person name="Chen Y."/>
            <person name="Li M."/>
            <person name="Jiang H."/>
            <person name="Wu G."/>
        </authorList>
    </citation>
    <scope>NUCLEOTIDE SEQUENCE [LARGE SCALE GENOMIC DNA]</scope>
    <source>
        <strain evidence="9">cv. GZQX0401</strain>
        <tissue evidence="8">Young leaves</tissue>
    </source>
</reference>
<feature type="compositionally biased region" description="Basic and acidic residues" evidence="6">
    <location>
        <begin position="59"/>
        <end position="76"/>
    </location>
</feature>
<dbReference type="EMBL" id="KK915213">
    <property type="protein sequence ID" value="KDP23683.1"/>
    <property type="molecule type" value="Genomic_DNA"/>
</dbReference>
<feature type="compositionally biased region" description="Low complexity" evidence="6">
    <location>
        <begin position="155"/>
        <end position="167"/>
    </location>
</feature>
<evidence type="ECO:0000256" key="3">
    <source>
        <dbReference type="ARBA" id="ARBA00022490"/>
    </source>
</evidence>
<dbReference type="PANTHER" id="PTHR46372:SF6">
    <property type="entry name" value="PROTEIN WVD2-LIKE 1"/>
    <property type="match status" value="1"/>
</dbReference>
<proteinExistence type="inferred from homology"/>
<name>A0A067JLJ2_JATCU</name>
<feature type="region of interest" description="Disordered" evidence="6">
    <location>
        <begin position="1"/>
        <end position="167"/>
    </location>
</feature>
<keyword evidence="3" id="KW-0963">Cytoplasm</keyword>
<dbReference type="GO" id="GO:0000226">
    <property type="term" value="P:microtubule cytoskeleton organization"/>
    <property type="evidence" value="ECO:0007669"/>
    <property type="project" value="InterPro"/>
</dbReference>
<dbReference type="GO" id="GO:0005874">
    <property type="term" value="C:microtubule"/>
    <property type="evidence" value="ECO:0007669"/>
    <property type="project" value="UniProtKB-KW"/>
</dbReference>
<feature type="compositionally biased region" description="Polar residues" evidence="6">
    <location>
        <begin position="24"/>
        <end position="34"/>
    </location>
</feature>
<evidence type="ECO:0000256" key="5">
    <source>
        <dbReference type="ARBA" id="ARBA00023212"/>
    </source>
</evidence>
<feature type="compositionally biased region" description="Acidic residues" evidence="6">
    <location>
        <begin position="35"/>
        <end position="46"/>
    </location>
</feature>
<feature type="region of interest" description="Disordered" evidence="6">
    <location>
        <begin position="238"/>
        <end position="324"/>
    </location>
</feature>
<feature type="compositionally biased region" description="Basic residues" evidence="6">
    <location>
        <begin position="281"/>
        <end position="290"/>
    </location>
</feature>
<feature type="domain" description="TPX2 C-terminal" evidence="7">
    <location>
        <begin position="177"/>
        <end position="248"/>
    </location>
</feature>
<dbReference type="STRING" id="180498.A0A067JLJ2"/>
<comment type="similarity">
    <text evidence="2">Belongs to the TPX2 family.</text>
</comment>
<dbReference type="AlphaFoldDB" id="A0A067JLJ2"/>
<dbReference type="InterPro" id="IPR044806">
    <property type="entry name" value="WVD2/WDL1-4"/>
</dbReference>
<keyword evidence="4" id="KW-0493">Microtubule</keyword>
<dbReference type="PANTHER" id="PTHR46372">
    <property type="entry name" value="PROTEIN WVD2-LIKE 3"/>
    <property type="match status" value="1"/>
</dbReference>
<evidence type="ECO:0000313" key="8">
    <source>
        <dbReference type="EMBL" id="KDP23683.1"/>
    </source>
</evidence>
<comment type="subcellular location">
    <subcellularLocation>
        <location evidence="1">Cytoplasm</location>
        <location evidence="1">Cytoskeleton</location>
    </subcellularLocation>
</comment>
<organism evidence="8 9">
    <name type="scientific">Jatropha curcas</name>
    <name type="common">Barbados nut</name>
    <dbReference type="NCBI Taxonomy" id="180498"/>
    <lineage>
        <taxon>Eukaryota</taxon>
        <taxon>Viridiplantae</taxon>
        <taxon>Streptophyta</taxon>
        <taxon>Embryophyta</taxon>
        <taxon>Tracheophyta</taxon>
        <taxon>Spermatophyta</taxon>
        <taxon>Magnoliopsida</taxon>
        <taxon>eudicotyledons</taxon>
        <taxon>Gunneridae</taxon>
        <taxon>Pentapetalae</taxon>
        <taxon>rosids</taxon>
        <taxon>fabids</taxon>
        <taxon>Malpighiales</taxon>
        <taxon>Euphorbiaceae</taxon>
        <taxon>Crotonoideae</taxon>
        <taxon>Jatropheae</taxon>
        <taxon>Jatropha</taxon>
    </lineage>
</organism>
<evidence type="ECO:0000256" key="1">
    <source>
        <dbReference type="ARBA" id="ARBA00004245"/>
    </source>
</evidence>
<accession>A0A067JLJ2</accession>
<dbReference type="Pfam" id="PF06886">
    <property type="entry name" value="TPX2"/>
    <property type="match status" value="1"/>
</dbReference>
<evidence type="ECO:0000256" key="6">
    <source>
        <dbReference type="SAM" id="MobiDB-lite"/>
    </source>
</evidence>
<evidence type="ECO:0000256" key="2">
    <source>
        <dbReference type="ARBA" id="ARBA00005885"/>
    </source>
</evidence>
<dbReference type="Proteomes" id="UP000027138">
    <property type="component" value="Unassembled WGS sequence"/>
</dbReference>
<dbReference type="InterPro" id="IPR027329">
    <property type="entry name" value="TPX2_C"/>
</dbReference>
<protein>
    <recommendedName>
        <fullName evidence="7">TPX2 C-terminal domain-containing protein</fullName>
    </recommendedName>
</protein>
<evidence type="ECO:0000256" key="4">
    <source>
        <dbReference type="ARBA" id="ARBA00022701"/>
    </source>
</evidence>
<keyword evidence="5" id="KW-0206">Cytoskeleton</keyword>
<dbReference type="GO" id="GO:0008017">
    <property type="term" value="F:microtubule binding"/>
    <property type="evidence" value="ECO:0007669"/>
    <property type="project" value="InterPro"/>
</dbReference>
<keyword evidence="9" id="KW-1185">Reference proteome</keyword>
<dbReference type="OrthoDB" id="1925970at2759"/>
<feature type="compositionally biased region" description="Polar residues" evidence="6">
    <location>
        <begin position="109"/>
        <end position="131"/>
    </location>
</feature>
<gene>
    <name evidence="8" type="ORF">JCGZ_23516</name>
</gene>
<evidence type="ECO:0000259" key="7">
    <source>
        <dbReference type="Pfam" id="PF06886"/>
    </source>
</evidence>
<evidence type="ECO:0000313" key="9">
    <source>
        <dbReference type="Proteomes" id="UP000027138"/>
    </source>
</evidence>